<dbReference type="EMBL" id="SNXZ01000002">
    <property type="protein sequence ID" value="TDQ00440.1"/>
    <property type="molecule type" value="Genomic_DNA"/>
</dbReference>
<feature type="coiled-coil region" evidence="1">
    <location>
        <begin position="125"/>
        <end position="185"/>
    </location>
</feature>
<evidence type="ECO:0000313" key="3">
    <source>
        <dbReference type="Proteomes" id="UP000295444"/>
    </source>
</evidence>
<organism evidence="2 3">
    <name type="scientific">Labedaea rhizosphaerae</name>
    <dbReference type="NCBI Taxonomy" id="598644"/>
    <lineage>
        <taxon>Bacteria</taxon>
        <taxon>Bacillati</taxon>
        <taxon>Actinomycetota</taxon>
        <taxon>Actinomycetes</taxon>
        <taxon>Pseudonocardiales</taxon>
        <taxon>Pseudonocardiaceae</taxon>
        <taxon>Labedaea</taxon>
    </lineage>
</organism>
<accession>A0A4R6SFZ6</accession>
<keyword evidence="3" id="KW-1185">Reference proteome</keyword>
<feature type="coiled-coil region" evidence="1">
    <location>
        <begin position="54"/>
        <end position="81"/>
    </location>
</feature>
<comment type="caution">
    <text evidence="2">The sequence shown here is derived from an EMBL/GenBank/DDBJ whole genome shotgun (WGS) entry which is preliminary data.</text>
</comment>
<name>A0A4R6SFZ6_LABRH</name>
<evidence type="ECO:0000313" key="2">
    <source>
        <dbReference type="EMBL" id="TDQ00440.1"/>
    </source>
</evidence>
<dbReference type="OrthoDB" id="5178145at2"/>
<proteinExistence type="predicted"/>
<evidence type="ECO:0000256" key="1">
    <source>
        <dbReference type="SAM" id="Coils"/>
    </source>
</evidence>
<dbReference type="AlphaFoldDB" id="A0A4R6SFZ6"/>
<dbReference type="Proteomes" id="UP000295444">
    <property type="component" value="Unassembled WGS sequence"/>
</dbReference>
<protein>
    <recommendedName>
        <fullName evidence="4">DivIVA protein</fullName>
    </recommendedName>
</protein>
<keyword evidence="1" id="KW-0175">Coiled coil</keyword>
<reference evidence="2 3" key="1">
    <citation type="submission" date="2019-03" db="EMBL/GenBank/DDBJ databases">
        <title>Genomic Encyclopedia of Type Strains, Phase IV (KMG-IV): sequencing the most valuable type-strain genomes for metagenomic binning, comparative biology and taxonomic classification.</title>
        <authorList>
            <person name="Goeker M."/>
        </authorList>
    </citation>
    <scope>NUCLEOTIDE SEQUENCE [LARGE SCALE GENOMIC DNA]</scope>
    <source>
        <strain evidence="2 3">DSM 45361</strain>
    </source>
</reference>
<sequence>MTSTASREELVPLHTDFDVVVRGYDRGQVQHYVAAVEAELRLLATDRDAAVSWAEDLTRQLEQARSQNDRLREQLDRICRTPIDPDALTERLRRRVELAHAEATEITTRARAAAEESWATTRDATDRLRQRHERLVAELDARRRELEDEHRQLIRRAHDQVDALSRQAEQRRRDLDEQAARLREQTEADFQVALSARRAEAAREIADQQAAARARAAELVREATERAQRIVGTAQREAARLDERRRQVAAALRTAEELLAEAEPLLAPLPEETAGEPAISERFGALRGLPRDHDGGAAA</sequence>
<gene>
    <name evidence="2" type="ORF">EV186_102301</name>
</gene>
<evidence type="ECO:0008006" key="4">
    <source>
        <dbReference type="Google" id="ProtNLM"/>
    </source>
</evidence>
<dbReference type="RefSeq" id="WP_133849157.1">
    <property type="nucleotide sequence ID" value="NZ_SNXZ01000002.1"/>
</dbReference>